<dbReference type="eggNOG" id="ENOG502ZTRV">
    <property type="taxonomic scope" value="Bacteria"/>
</dbReference>
<evidence type="ECO:0000313" key="2">
    <source>
        <dbReference type="EMBL" id="BAK12600.1"/>
    </source>
</evidence>
<feature type="domain" description="A-factor biosynthesis hotdog" evidence="1">
    <location>
        <begin position="202"/>
        <end position="318"/>
    </location>
</feature>
<name>A0A0H3KZW1_PANAA</name>
<dbReference type="KEGG" id="paj:PAJ_2520"/>
<dbReference type="PATRIC" id="fig|932677.3.peg.2934"/>
<gene>
    <name evidence="2" type="ordered locus">PAJ_2520</name>
</gene>
<dbReference type="Proteomes" id="UP000006690">
    <property type="component" value="Chromosome"/>
</dbReference>
<dbReference type="RefSeq" id="WP_014594562.1">
    <property type="nucleotide sequence ID" value="NC_017531.2"/>
</dbReference>
<feature type="domain" description="A-factor biosynthesis hotdog" evidence="1">
    <location>
        <begin position="15"/>
        <end position="148"/>
    </location>
</feature>
<evidence type="ECO:0000313" key="3">
    <source>
        <dbReference type="Proteomes" id="UP000006690"/>
    </source>
</evidence>
<evidence type="ECO:0000259" key="1">
    <source>
        <dbReference type="Pfam" id="PF03756"/>
    </source>
</evidence>
<dbReference type="AlphaFoldDB" id="A0A0H3KZW1"/>
<proteinExistence type="predicted"/>
<dbReference type="InterPro" id="IPR005509">
    <property type="entry name" value="AfsA_hotdog_dom"/>
</dbReference>
<organism evidence="2 3">
    <name type="scientific">Pantoea ananatis (strain AJ13355)</name>
    <dbReference type="NCBI Taxonomy" id="932677"/>
    <lineage>
        <taxon>Bacteria</taxon>
        <taxon>Pseudomonadati</taxon>
        <taxon>Pseudomonadota</taxon>
        <taxon>Gammaproteobacteria</taxon>
        <taxon>Enterobacterales</taxon>
        <taxon>Erwiniaceae</taxon>
        <taxon>Pantoea</taxon>
    </lineage>
</organism>
<dbReference type="EMBL" id="AP012032">
    <property type="protein sequence ID" value="BAK12600.1"/>
    <property type="molecule type" value="Genomic_DNA"/>
</dbReference>
<protein>
    <recommendedName>
        <fullName evidence="1">A-factor biosynthesis hotdog domain-containing protein</fullName>
    </recommendedName>
</protein>
<accession>A0A0H3KZW1</accession>
<dbReference type="HOGENOM" id="CLU_061800_0_0_6"/>
<sequence>MHNMLSYEQPLPRKLVHKWSPEQILLTDCIQTAEDEFYLGAILPRTHVLYCENYLHGYEADIQCLVEICRQACFVTAHHYYDVPVSEPSFQFLFQKLNARIHSFLTKCCTPESPVTNPVELVVKCCVVNKRKRGSNYSGLNWTFSVFDAAGGEVMATIEIGQTWVEKGLWLNYRDIMRRDRELPQKNLLPTPAASEVSPLRVNRKDIRNILIHRARREAGVFVADLQADARHPGFFDHAIDHIYAMVQLEASRQFAFFMLTDDPSYAADDYVITGCISEYLSVAEFDVPVTLTGRRTGHSEHIEFSVSMTQQNRKVSEFTLIMIEKRISYENSRAS</sequence>
<reference evidence="3" key="1">
    <citation type="journal article" date="2012" name="Appl. Microbiol. Biotechnol.">
        <title>The complete genome sequence of Pantoea ananatis AJ13355, an organism with great biotechnological potential.</title>
        <authorList>
            <person name="Hara Y."/>
            <person name="Kadotani N."/>
            <person name="Izui H."/>
            <person name="Katashkina J.I."/>
            <person name="Kuvaeva T.M."/>
            <person name="Andreeva I.G."/>
            <person name="Golubeva L.I."/>
            <person name="Malko D.B."/>
            <person name="Makeev V.J."/>
            <person name="Mashko S.V."/>
            <person name="Kozlov Y.I."/>
        </authorList>
    </citation>
    <scope>NUCLEOTIDE SEQUENCE [LARGE SCALE GENOMIC DNA]</scope>
    <source>
        <strain evidence="3">AJ13355</strain>
    </source>
</reference>
<dbReference type="OrthoDB" id="7838374at2"/>
<dbReference type="Pfam" id="PF03756">
    <property type="entry name" value="AfsA"/>
    <property type="match status" value="2"/>
</dbReference>